<evidence type="ECO:0000313" key="21">
    <source>
        <dbReference type="Proteomes" id="UP000479190"/>
    </source>
</evidence>
<dbReference type="GO" id="GO:0047184">
    <property type="term" value="F:1-acylglycerophosphocholine O-acyltransferase activity"/>
    <property type="evidence" value="ECO:0007669"/>
    <property type="project" value="UniProtKB-EC"/>
</dbReference>
<evidence type="ECO:0000256" key="6">
    <source>
        <dbReference type="ARBA" id="ARBA00022679"/>
    </source>
</evidence>
<evidence type="ECO:0000256" key="12">
    <source>
        <dbReference type="ARBA" id="ARBA00023209"/>
    </source>
</evidence>
<dbReference type="PANTHER" id="PTHR13906">
    <property type="entry name" value="PORCUPINE"/>
    <property type="match status" value="1"/>
</dbReference>
<protein>
    <recommendedName>
        <fullName evidence="18">Lysophospholipid acyltransferase 5</fullName>
        <ecNumber evidence="16">2.3.1.23</ecNumber>
        <ecNumber evidence="17">2.3.1.n6</ecNumber>
    </recommendedName>
</protein>
<evidence type="ECO:0000256" key="4">
    <source>
        <dbReference type="ARBA" id="ARBA00010323"/>
    </source>
</evidence>
<keyword evidence="21" id="KW-1185">Reference proteome</keyword>
<keyword evidence="13" id="KW-1208">Phospholipid metabolism</keyword>
<evidence type="ECO:0000256" key="14">
    <source>
        <dbReference type="ARBA" id="ARBA00023315"/>
    </source>
</evidence>
<organism evidence="20 21">
    <name type="scientific">Trichogramma brassicae</name>
    <dbReference type="NCBI Taxonomy" id="86971"/>
    <lineage>
        <taxon>Eukaryota</taxon>
        <taxon>Metazoa</taxon>
        <taxon>Ecdysozoa</taxon>
        <taxon>Arthropoda</taxon>
        <taxon>Hexapoda</taxon>
        <taxon>Insecta</taxon>
        <taxon>Pterygota</taxon>
        <taxon>Neoptera</taxon>
        <taxon>Endopterygota</taxon>
        <taxon>Hymenoptera</taxon>
        <taxon>Apocrita</taxon>
        <taxon>Proctotrupomorpha</taxon>
        <taxon>Chalcidoidea</taxon>
        <taxon>Trichogrammatidae</taxon>
        <taxon>Trichogramma</taxon>
    </lineage>
</organism>
<evidence type="ECO:0000256" key="8">
    <source>
        <dbReference type="ARBA" id="ARBA00022824"/>
    </source>
</evidence>
<dbReference type="OrthoDB" id="5974730at2759"/>
<dbReference type="GO" id="GO:0016020">
    <property type="term" value="C:membrane"/>
    <property type="evidence" value="ECO:0007669"/>
    <property type="project" value="UniProtKB-SubCell"/>
</dbReference>
<evidence type="ECO:0000256" key="16">
    <source>
        <dbReference type="ARBA" id="ARBA00026120"/>
    </source>
</evidence>
<evidence type="ECO:0000256" key="9">
    <source>
        <dbReference type="ARBA" id="ARBA00022989"/>
    </source>
</evidence>
<evidence type="ECO:0000256" key="7">
    <source>
        <dbReference type="ARBA" id="ARBA00022692"/>
    </source>
</evidence>
<comment type="pathway">
    <text evidence="3">Lipid metabolism; phospholipid metabolism.</text>
</comment>
<evidence type="ECO:0000256" key="1">
    <source>
        <dbReference type="ARBA" id="ARBA00004141"/>
    </source>
</evidence>
<comment type="pathway">
    <text evidence="15">Phospholipid metabolism.</text>
</comment>
<feature type="transmembrane region" description="Helical" evidence="19">
    <location>
        <begin position="310"/>
        <end position="327"/>
    </location>
</feature>
<sequence>MSASTGGGGFLDGIAGAIGTPTAALRLLLSILVGMDMSHSVYALCLTFLTFKVFGSTWTSVLVTFAYNMVHLLYGYYTTSTDDYDIKWTMPHCVLTLRLIGLAYDLLDGSQPEAKLSVTQRKTALRRQPSLLEMAAYVYFPGSFLIGPQFSMRRYLDHVDGRLVETGLDSEGRRLPPDSVVPGLKRAAVGFVYIALYLFGTQYASDQYLLDPDFEQLSFVRRCFLLGLWGRCNLYKYISCWLITEGVCIAFGLAYNGRDEKTGRDKWDGLANVDLLTFENATEFNHYILSFNINTNHWCAEYMYKRLKFLGSKLYSQLVTLTFLAIWHGTHSGYYLCFFQEFIIMYFEKDMKPVLLKNEKLMNFATGSLLGRIVTWILLKIYTFVFMGYSLIPFVLLSYSRYMKVYTSFYFMGHVIFLSYPLLAPFIKPLVRGGKRRSAEDNTQQQRPHTD</sequence>
<keyword evidence="5" id="KW-0444">Lipid biosynthesis</keyword>
<dbReference type="Proteomes" id="UP000479190">
    <property type="component" value="Unassembled WGS sequence"/>
</dbReference>
<dbReference type="AlphaFoldDB" id="A0A6H5J200"/>
<feature type="transmembrane region" description="Helical" evidence="19">
    <location>
        <begin position="234"/>
        <end position="255"/>
    </location>
</feature>
<feature type="transmembrane region" description="Helical" evidence="19">
    <location>
        <begin position="183"/>
        <end position="204"/>
    </location>
</feature>
<evidence type="ECO:0000313" key="20">
    <source>
        <dbReference type="EMBL" id="CAB0042782.1"/>
    </source>
</evidence>
<evidence type="ECO:0000256" key="13">
    <source>
        <dbReference type="ARBA" id="ARBA00023264"/>
    </source>
</evidence>
<evidence type="ECO:0000256" key="10">
    <source>
        <dbReference type="ARBA" id="ARBA00023098"/>
    </source>
</evidence>
<evidence type="ECO:0000256" key="5">
    <source>
        <dbReference type="ARBA" id="ARBA00022516"/>
    </source>
</evidence>
<evidence type="ECO:0000256" key="3">
    <source>
        <dbReference type="ARBA" id="ARBA00005074"/>
    </source>
</evidence>
<evidence type="ECO:0000256" key="18">
    <source>
        <dbReference type="ARBA" id="ARBA00039721"/>
    </source>
</evidence>
<evidence type="ECO:0000256" key="17">
    <source>
        <dbReference type="ARBA" id="ARBA00038923"/>
    </source>
</evidence>
<proteinExistence type="inferred from homology"/>
<keyword evidence="12" id="KW-0594">Phospholipid biosynthesis</keyword>
<feature type="transmembrane region" description="Helical" evidence="19">
    <location>
        <begin position="369"/>
        <end position="396"/>
    </location>
</feature>
<evidence type="ECO:0000256" key="11">
    <source>
        <dbReference type="ARBA" id="ARBA00023136"/>
    </source>
</evidence>
<comment type="subcellular location">
    <subcellularLocation>
        <location evidence="2">Endoplasmic reticulum</location>
    </subcellularLocation>
    <subcellularLocation>
        <location evidence="1">Membrane</location>
        <topology evidence="1">Multi-pass membrane protein</topology>
    </subcellularLocation>
</comment>
<dbReference type="InterPro" id="IPR049941">
    <property type="entry name" value="LPLAT_7/PORCN-like"/>
</dbReference>
<keyword evidence="9 19" id="KW-1133">Transmembrane helix</keyword>
<accession>A0A6H5J200</accession>
<dbReference type="PANTHER" id="PTHR13906:SF14">
    <property type="entry name" value="LYSOPHOSPHOLIPID ACYLTRANSFERASE 5"/>
    <property type="match status" value="1"/>
</dbReference>
<evidence type="ECO:0000256" key="19">
    <source>
        <dbReference type="SAM" id="Phobius"/>
    </source>
</evidence>
<dbReference type="EC" id="2.3.1.23" evidence="16"/>
<feature type="transmembrane region" description="Helical" evidence="19">
    <location>
        <begin position="6"/>
        <end position="29"/>
    </location>
</feature>
<name>A0A6H5J200_9HYME</name>
<feature type="transmembrane region" description="Helical" evidence="19">
    <location>
        <begin position="41"/>
        <end position="68"/>
    </location>
</feature>
<keyword evidence="7 19" id="KW-0812">Transmembrane</keyword>
<reference evidence="20 21" key="1">
    <citation type="submission" date="2020-02" db="EMBL/GenBank/DDBJ databases">
        <authorList>
            <person name="Ferguson B K."/>
        </authorList>
    </citation>
    <scope>NUCLEOTIDE SEQUENCE [LARGE SCALE GENOMIC DNA]</scope>
</reference>
<dbReference type="GO" id="GO:0071617">
    <property type="term" value="F:lysophospholipid acyltransferase activity"/>
    <property type="evidence" value="ECO:0007669"/>
    <property type="project" value="TreeGrafter"/>
</dbReference>
<evidence type="ECO:0000256" key="15">
    <source>
        <dbReference type="ARBA" id="ARBA00025707"/>
    </source>
</evidence>
<feature type="transmembrane region" description="Helical" evidence="19">
    <location>
        <begin position="408"/>
        <end position="427"/>
    </location>
</feature>
<keyword evidence="6" id="KW-0808">Transferase</keyword>
<dbReference type="GO" id="GO:0030258">
    <property type="term" value="P:lipid modification"/>
    <property type="evidence" value="ECO:0007669"/>
    <property type="project" value="TreeGrafter"/>
</dbReference>
<dbReference type="GO" id="GO:0006656">
    <property type="term" value="P:phosphatidylcholine biosynthetic process"/>
    <property type="evidence" value="ECO:0007669"/>
    <property type="project" value="TreeGrafter"/>
</dbReference>
<dbReference type="Pfam" id="PF03062">
    <property type="entry name" value="MBOAT"/>
    <property type="match status" value="1"/>
</dbReference>
<dbReference type="EMBL" id="CADCXV010001216">
    <property type="protein sequence ID" value="CAB0042782.1"/>
    <property type="molecule type" value="Genomic_DNA"/>
</dbReference>
<dbReference type="GO" id="GO:0005783">
    <property type="term" value="C:endoplasmic reticulum"/>
    <property type="evidence" value="ECO:0007669"/>
    <property type="project" value="UniProtKB-SubCell"/>
</dbReference>
<dbReference type="EC" id="2.3.1.n6" evidence="17"/>
<comment type="similarity">
    <text evidence="4">Belongs to the membrane-bound acyltransferase family.</text>
</comment>
<keyword evidence="11 19" id="KW-0472">Membrane</keyword>
<keyword evidence="14" id="KW-0012">Acyltransferase</keyword>
<keyword evidence="8" id="KW-0256">Endoplasmic reticulum</keyword>
<gene>
    <name evidence="20" type="ORF">TBRA_LOCUS14385</name>
</gene>
<keyword evidence="10" id="KW-0443">Lipid metabolism</keyword>
<dbReference type="InterPro" id="IPR004299">
    <property type="entry name" value="MBOAT_fam"/>
</dbReference>
<evidence type="ECO:0000256" key="2">
    <source>
        <dbReference type="ARBA" id="ARBA00004240"/>
    </source>
</evidence>